<proteinExistence type="predicted"/>
<dbReference type="RefSeq" id="WP_141784187.1">
    <property type="nucleotide sequence ID" value="NZ_BAAAIK010000004.1"/>
</dbReference>
<feature type="transmembrane region" description="Helical" evidence="1">
    <location>
        <begin position="45"/>
        <end position="71"/>
    </location>
</feature>
<dbReference type="GO" id="GO:0005886">
    <property type="term" value="C:plasma membrane"/>
    <property type="evidence" value="ECO:0007669"/>
    <property type="project" value="UniProtKB-SubCell"/>
</dbReference>
<feature type="transmembrane region" description="Helical" evidence="1">
    <location>
        <begin position="128"/>
        <end position="149"/>
    </location>
</feature>
<comment type="caution">
    <text evidence="2">The sequence shown here is derived from an EMBL/GenBank/DDBJ whole genome shotgun (WGS) entry which is preliminary data.</text>
</comment>
<organism evidence="2 3">
    <name type="scientific">Ornithinicoccus hortensis</name>
    <dbReference type="NCBI Taxonomy" id="82346"/>
    <lineage>
        <taxon>Bacteria</taxon>
        <taxon>Bacillati</taxon>
        <taxon>Actinomycetota</taxon>
        <taxon>Actinomycetes</taxon>
        <taxon>Micrococcales</taxon>
        <taxon>Intrasporangiaceae</taxon>
        <taxon>Ornithinicoccus</taxon>
    </lineage>
</organism>
<evidence type="ECO:0000313" key="3">
    <source>
        <dbReference type="Proteomes" id="UP000319516"/>
    </source>
</evidence>
<accession>A0A542YPF9</accession>
<dbReference type="Pfam" id="PF12679">
    <property type="entry name" value="ABC2_membrane_2"/>
    <property type="match status" value="1"/>
</dbReference>
<sequence length="236" mass="24203">MNPTIARLSLQALYGQRRGIVLAVLPGVLVLLALVVTVLTDGALAFGAVVEVLGFGLILPLIALLVTTSVLGPEIDDGSIVFLLSKPVSRFVVAISKFLVAVLVTVVLGAGSLLVAGLLLDPGEPGRAVGVAVGGAVAGAAYCAVFVMLSALNRHGMVTGLIYILIFESALAPLLTGLRYVSVGMFGRRIAEAFDGDLTATGMGLTYAVVASVVVVVGGVFLSGQRLRSFQLRGDE</sequence>
<feature type="transmembrane region" description="Helical" evidence="1">
    <location>
        <begin position="161"/>
        <end position="182"/>
    </location>
</feature>
<dbReference type="AlphaFoldDB" id="A0A542YPF9"/>
<evidence type="ECO:0000313" key="2">
    <source>
        <dbReference type="EMBL" id="TQL49990.1"/>
    </source>
</evidence>
<reference evidence="2 3" key="1">
    <citation type="submission" date="2019-06" db="EMBL/GenBank/DDBJ databases">
        <title>Sequencing the genomes of 1000 actinobacteria strains.</title>
        <authorList>
            <person name="Klenk H.-P."/>
        </authorList>
    </citation>
    <scope>NUCLEOTIDE SEQUENCE [LARGE SCALE GENOMIC DNA]</scope>
    <source>
        <strain evidence="2 3">DSM 12335</strain>
    </source>
</reference>
<gene>
    <name evidence="2" type="ORF">FB467_1090</name>
</gene>
<dbReference type="Proteomes" id="UP000319516">
    <property type="component" value="Unassembled WGS sequence"/>
</dbReference>
<keyword evidence="1" id="KW-0812">Transmembrane</keyword>
<dbReference type="GO" id="GO:0140359">
    <property type="term" value="F:ABC-type transporter activity"/>
    <property type="evidence" value="ECO:0007669"/>
    <property type="project" value="InterPro"/>
</dbReference>
<protein>
    <submittedName>
        <fullName evidence="2">ABC-2 type transport system permease protein</fullName>
    </submittedName>
</protein>
<keyword evidence="1" id="KW-0472">Membrane</keyword>
<keyword evidence="3" id="KW-1185">Reference proteome</keyword>
<name>A0A542YPF9_9MICO</name>
<dbReference type="OrthoDB" id="5146799at2"/>
<feature type="transmembrane region" description="Helical" evidence="1">
    <location>
        <begin position="20"/>
        <end position="39"/>
    </location>
</feature>
<keyword evidence="1" id="KW-1133">Transmembrane helix</keyword>
<feature type="transmembrane region" description="Helical" evidence="1">
    <location>
        <begin position="91"/>
        <end position="116"/>
    </location>
</feature>
<dbReference type="EMBL" id="VFOP01000001">
    <property type="protein sequence ID" value="TQL49990.1"/>
    <property type="molecule type" value="Genomic_DNA"/>
</dbReference>
<feature type="transmembrane region" description="Helical" evidence="1">
    <location>
        <begin position="202"/>
        <end position="223"/>
    </location>
</feature>
<evidence type="ECO:0000256" key="1">
    <source>
        <dbReference type="SAM" id="Phobius"/>
    </source>
</evidence>